<protein>
    <submittedName>
        <fullName evidence="4">Mitochondrial potassium channel-like isoform X1</fullName>
    </submittedName>
</protein>
<dbReference type="KEGG" id="bgt:106071524"/>
<gene>
    <name evidence="4" type="primary">LOC106071524</name>
</gene>
<dbReference type="Proteomes" id="UP001165740">
    <property type="component" value="Chromosome 4"/>
</dbReference>
<organism evidence="3 4">
    <name type="scientific">Biomphalaria glabrata</name>
    <name type="common">Bloodfluke planorb</name>
    <name type="synonym">Freshwater snail</name>
    <dbReference type="NCBI Taxonomy" id="6526"/>
    <lineage>
        <taxon>Eukaryota</taxon>
        <taxon>Metazoa</taxon>
        <taxon>Spiralia</taxon>
        <taxon>Lophotrochozoa</taxon>
        <taxon>Mollusca</taxon>
        <taxon>Gastropoda</taxon>
        <taxon>Heterobranchia</taxon>
        <taxon>Euthyneura</taxon>
        <taxon>Panpulmonata</taxon>
        <taxon>Hygrophila</taxon>
        <taxon>Lymnaeoidea</taxon>
        <taxon>Planorbidae</taxon>
        <taxon>Biomphalaria</taxon>
    </lineage>
</organism>
<keyword evidence="2" id="KW-1133">Transmembrane helix</keyword>
<evidence type="ECO:0000256" key="2">
    <source>
        <dbReference type="SAM" id="Phobius"/>
    </source>
</evidence>
<keyword evidence="2" id="KW-0472">Membrane</keyword>
<feature type="transmembrane region" description="Helical" evidence="2">
    <location>
        <begin position="377"/>
        <end position="395"/>
    </location>
</feature>
<dbReference type="PANTHER" id="PTHR28624">
    <property type="entry name" value="COILED-COIL DOMAIN-CONTAINING PROTEIN 51"/>
    <property type="match status" value="1"/>
</dbReference>
<keyword evidence="3" id="KW-1185">Reference proteome</keyword>
<keyword evidence="2" id="KW-0812">Transmembrane</keyword>
<dbReference type="InterPro" id="IPR037660">
    <property type="entry name" value="CCDC51"/>
</dbReference>
<dbReference type="AlphaFoldDB" id="A0A9U8EHS0"/>
<evidence type="ECO:0000313" key="4">
    <source>
        <dbReference type="RefSeq" id="XP_013087103.2"/>
    </source>
</evidence>
<accession>A0A9U8EHS0</accession>
<proteinExistence type="predicted"/>
<dbReference type="PANTHER" id="PTHR28624:SF1">
    <property type="entry name" value="MITOCHONDRIAL POTASSIUM CHANNEL"/>
    <property type="match status" value="1"/>
</dbReference>
<reference evidence="4" key="1">
    <citation type="submission" date="2025-08" db="UniProtKB">
        <authorList>
            <consortium name="RefSeq"/>
        </authorList>
    </citation>
    <scope>IDENTIFICATION</scope>
</reference>
<name>A0A9U8EHS0_BIOGL</name>
<sequence>MAAPIGGFSKQYLPYLVKSKYMSTRSRSILLKRHTIPTKINLKQLSGYRFRSHNPRKFVINGRFIQGLTSKFYFSSETSGPTSANAAINIIPQERSSQYGFAAINRIMMMYEDFVGLTEVKQAQEKVVNAEQKFLQVQEDRRNMQQELLTVQAEVRKVAAELEKTSRTDSRYIDLVKKEHEILLIEKEMTNKIKILDKAERDFFSLLSAALRESHEKERSRAEKTKYWSIIGSVIGAIIGIAGSTFNNFKRMKELRAIVTENVESTSEYKKVADDLIKTLALQQAQIEHAIPEWDITEPVNPFYINQQLLNGHSEAIIAHFNRQTNTLISQLKDIEKVLSLNQATSNNSNIVYVGPEVESMFLKTEHRLETLYKKNVYMTTAAIAIGIFILSIFMRGS</sequence>
<feature type="coiled-coil region" evidence="1">
    <location>
        <begin position="120"/>
        <end position="161"/>
    </location>
</feature>
<evidence type="ECO:0000256" key="1">
    <source>
        <dbReference type="SAM" id="Coils"/>
    </source>
</evidence>
<keyword evidence="1" id="KW-0175">Coiled coil</keyword>
<dbReference type="RefSeq" id="XP_013087103.2">
    <property type="nucleotide sequence ID" value="XM_013231649.2"/>
</dbReference>
<feature type="transmembrane region" description="Helical" evidence="2">
    <location>
        <begin position="227"/>
        <end position="246"/>
    </location>
</feature>
<dbReference type="OMA" id="IDHLNHQ"/>
<dbReference type="OrthoDB" id="6243211at2759"/>
<dbReference type="GeneID" id="106071524"/>
<evidence type="ECO:0000313" key="3">
    <source>
        <dbReference type="Proteomes" id="UP001165740"/>
    </source>
</evidence>